<gene>
    <name evidence="10" type="ORF">EB796_012347</name>
</gene>
<feature type="disulfide bond" evidence="4">
    <location>
        <begin position="1016"/>
        <end position="1025"/>
    </location>
</feature>
<feature type="domain" description="Kazal-like" evidence="9">
    <location>
        <begin position="609"/>
        <end position="657"/>
    </location>
</feature>
<dbReference type="SUPFAM" id="SSF100895">
    <property type="entry name" value="Kazal-type serine protease inhibitors"/>
    <property type="match status" value="9"/>
</dbReference>
<feature type="domain" description="Laminin EGF-like" evidence="7">
    <location>
        <begin position="995"/>
        <end position="1042"/>
    </location>
</feature>
<dbReference type="Pfam" id="PF00053">
    <property type="entry name" value="EGF_laminin"/>
    <property type="match status" value="2"/>
</dbReference>
<protein>
    <recommendedName>
        <fullName evidence="12">Agrin</fullName>
    </recommendedName>
</protein>
<comment type="caution">
    <text evidence="4">Lacks conserved residue(s) required for the propagation of feature annotation.</text>
</comment>
<dbReference type="Pfam" id="PF03146">
    <property type="entry name" value="NtA"/>
    <property type="match status" value="1"/>
</dbReference>
<feature type="domain" description="Kazal-like" evidence="9">
    <location>
        <begin position="397"/>
        <end position="449"/>
    </location>
</feature>
<feature type="signal peptide" evidence="6">
    <location>
        <begin position="1"/>
        <end position="27"/>
    </location>
</feature>
<dbReference type="InterPro" id="IPR036058">
    <property type="entry name" value="Kazal_dom_sf"/>
</dbReference>
<feature type="domain" description="Kazal-like" evidence="9">
    <location>
        <begin position="469"/>
        <end position="523"/>
    </location>
</feature>
<evidence type="ECO:0000256" key="4">
    <source>
        <dbReference type="PROSITE-ProRule" id="PRU00460"/>
    </source>
</evidence>
<feature type="domain" description="Kazal-like" evidence="9">
    <location>
        <begin position="202"/>
        <end position="249"/>
    </location>
</feature>
<feature type="disulfide bond" evidence="4">
    <location>
        <begin position="962"/>
        <end position="971"/>
    </location>
</feature>
<dbReference type="PANTHER" id="PTHR10913">
    <property type="entry name" value="FOLLISTATIN-RELATED"/>
    <property type="match status" value="1"/>
</dbReference>
<feature type="domain" description="Laminin EGF-like" evidence="7">
    <location>
        <begin position="941"/>
        <end position="994"/>
    </location>
</feature>
<dbReference type="Gene3D" id="2.10.25.10">
    <property type="entry name" value="Laminin"/>
    <property type="match status" value="2"/>
</dbReference>
<dbReference type="Gene3D" id="2.40.50.120">
    <property type="match status" value="1"/>
</dbReference>
<organism evidence="10 11">
    <name type="scientific">Bugula neritina</name>
    <name type="common">Brown bryozoan</name>
    <name type="synonym">Sertularia neritina</name>
    <dbReference type="NCBI Taxonomy" id="10212"/>
    <lineage>
        <taxon>Eukaryota</taxon>
        <taxon>Metazoa</taxon>
        <taxon>Spiralia</taxon>
        <taxon>Lophotrochozoa</taxon>
        <taxon>Bryozoa</taxon>
        <taxon>Gymnolaemata</taxon>
        <taxon>Cheilostomatida</taxon>
        <taxon>Flustrina</taxon>
        <taxon>Buguloidea</taxon>
        <taxon>Bugulidae</taxon>
        <taxon>Bugula</taxon>
    </lineage>
</organism>
<feature type="region of interest" description="Disordered" evidence="5">
    <location>
        <begin position="249"/>
        <end position="280"/>
    </location>
</feature>
<keyword evidence="11" id="KW-1185">Reference proteome</keyword>
<evidence type="ECO:0000259" key="9">
    <source>
        <dbReference type="PROSITE" id="PS51465"/>
    </source>
</evidence>
<dbReference type="InterPro" id="IPR008993">
    <property type="entry name" value="TIMP-like_OB-fold"/>
</dbReference>
<evidence type="ECO:0000256" key="2">
    <source>
        <dbReference type="ARBA" id="ARBA00022900"/>
    </source>
</evidence>
<feature type="domain" description="Kazal-like" evidence="9">
    <location>
        <begin position="1069"/>
        <end position="1122"/>
    </location>
</feature>
<reference evidence="10" key="1">
    <citation type="submission" date="2020-06" db="EMBL/GenBank/DDBJ databases">
        <title>Draft genome of Bugula neritina, a colonial animal packing powerful symbionts and potential medicines.</title>
        <authorList>
            <person name="Rayko M."/>
        </authorList>
    </citation>
    <scope>NUCLEOTIDE SEQUENCE [LARGE SCALE GENOMIC DNA]</scope>
    <source>
        <strain evidence="10">Kwan_BN1</strain>
    </source>
</reference>
<dbReference type="InterPro" id="IPR002049">
    <property type="entry name" value="LE_dom"/>
</dbReference>
<feature type="compositionally biased region" description="Low complexity" evidence="5">
    <location>
        <begin position="251"/>
        <end position="280"/>
    </location>
</feature>
<feature type="disulfide bond" evidence="4">
    <location>
        <begin position="997"/>
        <end position="1014"/>
    </location>
</feature>
<comment type="caution">
    <text evidence="10">The sequence shown here is derived from an EMBL/GenBank/DDBJ whole genome shotgun (WGS) entry which is preliminary data.</text>
</comment>
<evidence type="ECO:0000256" key="6">
    <source>
        <dbReference type="SAM" id="SignalP"/>
    </source>
</evidence>
<evidence type="ECO:0008006" key="12">
    <source>
        <dbReference type="Google" id="ProtNLM"/>
    </source>
</evidence>
<dbReference type="SMART" id="SM00274">
    <property type="entry name" value="FOLN"/>
    <property type="match status" value="6"/>
</dbReference>
<evidence type="ECO:0000256" key="3">
    <source>
        <dbReference type="ARBA" id="ARBA00023157"/>
    </source>
</evidence>
<dbReference type="FunFam" id="3.30.60.30:FF:000024">
    <property type="entry name" value="Transmembrane agrin"/>
    <property type="match status" value="1"/>
</dbReference>
<dbReference type="GO" id="GO:0004867">
    <property type="term" value="F:serine-type endopeptidase inhibitor activity"/>
    <property type="evidence" value="ECO:0007669"/>
    <property type="project" value="UniProtKB-KW"/>
</dbReference>
<dbReference type="CDD" id="cd00104">
    <property type="entry name" value="KAZAL_FS"/>
    <property type="match status" value="5"/>
</dbReference>
<accession>A0A7J7JSL2</accession>
<dbReference type="Pfam" id="PF07648">
    <property type="entry name" value="Kazal_2"/>
    <property type="match status" value="9"/>
</dbReference>
<name>A0A7J7JSL2_BUGNE</name>
<feature type="disulfide bond" evidence="4">
    <location>
        <begin position="941"/>
        <end position="953"/>
    </location>
</feature>
<dbReference type="PROSITE" id="PS50027">
    <property type="entry name" value="EGF_LAM_2"/>
    <property type="match status" value="2"/>
</dbReference>
<evidence type="ECO:0000313" key="11">
    <source>
        <dbReference type="Proteomes" id="UP000593567"/>
    </source>
</evidence>
<dbReference type="InterPro" id="IPR003645">
    <property type="entry name" value="Fol_N"/>
</dbReference>
<dbReference type="InterPro" id="IPR050653">
    <property type="entry name" value="Prot_Inhib_GrowthFact_Antg"/>
</dbReference>
<keyword evidence="3 4" id="KW-1015">Disulfide bond</keyword>
<dbReference type="AlphaFoldDB" id="A0A7J7JSL2"/>
<evidence type="ECO:0000313" key="10">
    <source>
        <dbReference type="EMBL" id="KAF6029342.1"/>
    </source>
</evidence>
<dbReference type="InterPro" id="IPR002350">
    <property type="entry name" value="Kazal_dom"/>
</dbReference>
<dbReference type="GO" id="GO:0005576">
    <property type="term" value="C:extracellular region"/>
    <property type="evidence" value="ECO:0007669"/>
    <property type="project" value="TreeGrafter"/>
</dbReference>
<proteinExistence type="predicted"/>
<keyword evidence="1" id="KW-0646">Protease inhibitor</keyword>
<dbReference type="PROSITE" id="PS01248">
    <property type="entry name" value="EGF_LAM_1"/>
    <property type="match status" value="1"/>
</dbReference>
<dbReference type="SUPFAM" id="SSF50242">
    <property type="entry name" value="TIMP-like"/>
    <property type="match status" value="1"/>
</dbReference>
<dbReference type="SUPFAM" id="SSF57196">
    <property type="entry name" value="EGF/Laminin"/>
    <property type="match status" value="2"/>
</dbReference>
<dbReference type="PRINTS" id="PR00011">
    <property type="entry name" value="EGFLAMININ"/>
</dbReference>
<dbReference type="PROSITE" id="PS51465">
    <property type="entry name" value="KAZAL_2"/>
    <property type="match status" value="7"/>
</dbReference>
<evidence type="ECO:0000259" key="8">
    <source>
        <dbReference type="PROSITE" id="PS51121"/>
    </source>
</evidence>
<evidence type="ECO:0000256" key="1">
    <source>
        <dbReference type="ARBA" id="ARBA00022690"/>
    </source>
</evidence>
<keyword evidence="2" id="KW-0722">Serine protease inhibitor</keyword>
<feature type="domain" description="Kazal-like" evidence="9">
    <location>
        <begin position="324"/>
        <end position="374"/>
    </location>
</feature>
<evidence type="ECO:0000256" key="5">
    <source>
        <dbReference type="SAM" id="MobiDB-lite"/>
    </source>
</evidence>
<dbReference type="PROSITE" id="PS51121">
    <property type="entry name" value="NTA"/>
    <property type="match status" value="1"/>
</dbReference>
<dbReference type="GO" id="GO:0005886">
    <property type="term" value="C:plasma membrane"/>
    <property type="evidence" value="ECO:0007669"/>
    <property type="project" value="GOC"/>
</dbReference>
<dbReference type="SMART" id="SM00280">
    <property type="entry name" value="KAZAL"/>
    <property type="match status" value="9"/>
</dbReference>
<dbReference type="GO" id="GO:0043236">
    <property type="term" value="F:laminin binding"/>
    <property type="evidence" value="ECO:0007669"/>
    <property type="project" value="InterPro"/>
</dbReference>
<dbReference type="EMBL" id="VXIV02001824">
    <property type="protein sequence ID" value="KAF6029342.1"/>
    <property type="molecule type" value="Genomic_DNA"/>
</dbReference>
<dbReference type="PANTHER" id="PTHR10913:SF45">
    <property type="entry name" value="FOLLISTATIN, ISOFORM A-RELATED"/>
    <property type="match status" value="1"/>
</dbReference>
<keyword evidence="6" id="KW-0732">Signal</keyword>
<sequence length="1174" mass="126820">MHNVSSDILLKVLPCLLASVIINLADSSMLPTYYGRKCSSTQTLQEREDLADVVFSGRVQAIHRNKFNSSYHCDIRIFRVIKGEDIIADLLNLPASLESLYTQTIVLSGFGTDEFCDTQVQHGDTRIFLAAYSYFGYPSKLSLSSSPIRIGVRTLHRSAIVHGDTDESGKEAAFMLTECKYFFCSFYAECKLGLLTGDPYCECPSCENELPQQVCGSDGKLYDNDCEVRKAACIRRKRVKLSHPRWCEMKSGTSDSPTSTTSRSQQTTSQAKTTVVSPTTTSTALEVVSPNVSAKENPCDVRKCEYGAICSVSKDGLQARCECPYTCEDYGDSMLNMPVCGTNGVDYENECMLRKESCSLMTNVTVEKLGNCEPCANVTCPLGRVCVVGEFNAPVCECSTECEDFSTQLPVCGTDGRSYDNKCLLDYAACLRGDSQPKLTVAYDGPCRFEPNPCLNISCTNYASCRVNEDGTPTCRCPESCPLTKRTVCGSNNITYDNLCRLQRDACAQQTNITAVANQDCSENPCLNYKCPHDGVCEVNGAKAICTCPLCTAVIEPVNGITYASLCSLKQTNCLGKKSVMVSNLGACGQCNGKSCEFGVCLNTNGACVCPVDEDCVDTHSPVCADGTTYSSRCQLKLELCRQQKKVQTISDGACDGDSCTRVTPCKYRGVCLGTECLCNFGCDDKVKLSVCGSNGKTYVNKCFLEEESCTEQVLITVANSSICDDKMGGSVDSDTAGGNPGDAGHIDETVQPTTATATCDMDTNCRYEGQCDYTDGPPGVCRCTGTGFFQYCEEDDAAACGSNGVLYRNLCELREAQCLLQKEILPKPTEFCNTTVTTDGTPSIKSTTTVISDSQYCPNFQLPLVDAEGIPYNCSSCLPNNVGQCEICLSDISYCNPKTSACCPKVSSLPDCTYSQFGCCPDNNSLPSPGPDDRGCPYTCECHEFGSNSRLCDAFTFQCDCKLGVVGKTCDQCKLGWYGLRFIQTAGTDGCLPCQCNEWGSVRVDCEQDNGRCLCKTGVTGLKCDSCVEDGMLFTENGCVKPVDSLDLVEAIKLCDTLDCGIKKCVVINSTATCTCEYDCEDTKNPVCGSNGLTYLNKCFLDRQVCQTGAAITYVDGECDTPVAGTTKTTKMPTTMVSAAAVTPRFDPERAFLADDANRHSIEVSVKSGTTPS</sequence>
<feature type="disulfide bond" evidence="4">
    <location>
        <begin position="943"/>
        <end position="960"/>
    </location>
</feature>
<feature type="domain" description="NtA" evidence="8">
    <location>
        <begin position="38"/>
        <end position="171"/>
    </location>
</feature>
<keyword evidence="4" id="KW-0424">Laminin EGF-like domain</keyword>
<dbReference type="OrthoDB" id="88467at2759"/>
<dbReference type="SMART" id="SM00180">
    <property type="entry name" value="EGF_Lam"/>
    <property type="match status" value="2"/>
</dbReference>
<dbReference type="Gene3D" id="3.30.60.30">
    <property type="match status" value="9"/>
</dbReference>
<dbReference type="InterPro" id="IPR004850">
    <property type="entry name" value="NtA_dom"/>
</dbReference>
<dbReference type="GO" id="GO:0030154">
    <property type="term" value="P:cell differentiation"/>
    <property type="evidence" value="ECO:0007669"/>
    <property type="project" value="TreeGrafter"/>
</dbReference>
<dbReference type="CDD" id="cd00055">
    <property type="entry name" value="EGF_Lam"/>
    <property type="match status" value="2"/>
</dbReference>
<dbReference type="Proteomes" id="UP000593567">
    <property type="component" value="Unassembled WGS sequence"/>
</dbReference>
<feature type="chain" id="PRO_5029654561" description="Agrin" evidence="6">
    <location>
        <begin position="28"/>
        <end position="1174"/>
    </location>
</feature>
<feature type="disulfide bond" evidence="4">
    <location>
        <begin position="995"/>
        <end position="1007"/>
    </location>
</feature>
<feature type="domain" description="Kazal-like" evidence="9">
    <location>
        <begin position="678"/>
        <end position="726"/>
    </location>
</feature>
<evidence type="ECO:0000259" key="7">
    <source>
        <dbReference type="PROSITE" id="PS50027"/>
    </source>
</evidence>
<dbReference type="GO" id="GO:0043113">
    <property type="term" value="P:receptor clustering"/>
    <property type="evidence" value="ECO:0007669"/>
    <property type="project" value="InterPro"/>
</dbReference>